<feature type="domain" description="MPN" evidence="6">
    <location>
        <begin position="2"/>
        <end position="136"/>
    </location>
</feature>
<dbReference type="PANTHER" id="PTHR34858:SF1">
    <property type="entry name" value="CYSO-CYSTEINE PEPTIDASE"/>
    <property type="match status" value="1"/>
</dbReference>
<accession>A0A5E7CG60</accession>
<evidence type="ECO:0000259" key="6">
    <source>
        <dbReference type="PROSITE" id="PS50249"/>
    </source>
</evidence>
<keyword evidence="3" id="KW-0378">Hydrolase</keyword>
<evidence type="ECO:0000256" key="2">
    <source>
        <dbReference type="ARBA" id="ARBA00022723"/>
    </source>
</evidence>
<dbReference type="Pfam" id="PF14464">
    <property type="entry name" value="Prok-JAB"/>
    <property type="match status" value="1"/>
</dbReference>
<evidence type="ECO:0000256" key="1">
    <source>
        <dbReference type="ARBA" id="ARBA00022670"/>
    </source>
</evidence>
<gene>
    <name evidence="7" type="ORF">PS691_02834</name>
</gene>
<dbReference type="InterPro" id="IPR037518">
    <property type="entry name" value="MPN"/>
</dbReference>
<dbReference type="SUPFAM" id="SSF102712">
    <property type="entry name" value="JAB1/MPN domain"/>
    <property type="match status" value="1"/>
</dbReference>
<dbReference type="GO" id="GO:0008270">
    <property type="term" value="F:zinc ion binding"/>
    <property type="evidence" value="ECO:0007669"/>
    <property type="project" value="TreeGrafter"/>
</dbReference>
<dbReference type="Gene3D" id="3.40.140.10">
    <property type="entry name" value="Cytidine Deaminase, domain 2"/>
    <property type="match status" value="1"/>
</dbReference>
<protein>
    <recommendedName>
        <fullName evidence="6">MPN domain-containing protein</fullName>
    </recommendedName>
</protein>
<dbReference type="PANTHER" id="PTHR34858">
    <property type="entry name" value="CYSO-CYSTEINE PEPTIDASE"/>
    <property type="match status" value="1"/>
</dbReference>
<dbReference type="EMBL" id="CABVHQ010000025">
    <property type="protein sequence ID" value="VVO03727.1"/>
    <property type="molecule type" value="Genomic_DNA"/>
</dbReference>
<keyword evidence="4" id="KW-0862">Zinc</keyword>
<evidence type="ECO:0000256" key="4">
    <source>
        <dbReference type="ARBA" id="ARBA00022833"/>
    </source>
</evidence>
<evidence type="ECO:0000313" key="8">
    <source>
        <dbReference type="Proteomes" id="UP000337909"/>
    </source>
</evidence>
<name>A0A5E7CG60_PSEFL</name>
<keyword evidence="1" id="KW-0645">Protease</keyword>
<dbReference type="InterPro" id="IPR051929">
    <property type="entry name" value="VirAsm_ModProt"/>
</dbReference>
<keyword evidence="5" id="KW-0482">Metalloprotease</keyword>
<evidence type="ECO:0000313" key="7">
    <source>
        <dbReference type="EMBL" id="VVO03727.1"/>
    </source>
</evidence>
<dbReference type="Proteomes" id="UP000337909">
    <property type="component" value="Unassembled WGS sequence"/>
</dbReference>
<dbReference type="GO" id="GO:0008235">
    <property type="term" value="F:metalloexopeptidase activity"/>
    <property type="evidence" value="ECO:0007669"/>
    <property type="project" value="TreeGrafter"/>
</dbReference>
<organism evidence="7 8">
    <name type="scientific">Pseudomonas fluorescens</name>
    <dbReference type="NCBI Taxonomy" id="294"/>
    <lineage>
        <taxon>Bacteria</taxon>
        <taxon>Pseudomonadati</taxon>
        <taxon>Pseudomonadota</taxon>
        <taxon>Gammaproteobacteria</taxon>
        <taxon>Pseudomonadales</taxon>
        <taxon>Pseudomonadaceae</taxon>
        <taxon>Pseudomonas</taxon>
    </lineage>
</organism>
<dbReference type="GO" id="GO:0006508">
    <property type="term" value="P:proteolysis"/>
    <property type="evidence" value="ECO:0007669"/>
    <property type="project" value="UniProtKB-KW"/>
</dbReference>
<dbReference type="AlphaFoldDB" id="A0A5E7CG60"/>
<keyword evidence="2" id="KW-0479">Metal-binding</keyword>
<proteinExistence type="predicted"/>
<evidence type="ECO:0000256" key="3">
    <source>
        <dbReference type="ARBA" id="ARBA00022801"/>
    </source>
</evidence>
<sequence>MEGLCPKTLEQIYRHASSTYPDECCGFVFKDGSVYIGENIQNELHRRNPEVYRRTAAEGYTFSVADTLMMNKSFRSDNPVTVIYHSHPDVGAYFSHEDQDKALFMGEPIYPVSYLVIGVHKGTAAGSKLFEWNGQSFICSQAFS</sequence>
<reference evidence="7 8" key="1">
    <citation type="submission" date="2019-09" db="EMBL/GenBank/DDBJ databases">
        <authorList>
            <person name="Chandra G."/>
            <person name="Truman W A."/>
        </authorList>
    </citation>
    <scope>NUCLEOTIDE SEQUENCE [LARGE SCALE GENOMIC DNA]</scope>
    <source>
        <strain evidence="7">PS691</strain>
    </source>
</reference>
<dbReference type="InterPro" id="IPR028090">
    <property type="entry name" value="JAB_dom_prok"/>
</dbReference>
<evidence type="ECO:0000256" key="5">
    <source>
        <dbReference type="ARBA" id="ARBA00023049"/>
    </source>
</evidence>
<dbReference type="PROSITE" id="PS50249">
    <property type="entry name" value="MPN"/>
    <property type="match status" value="1"/>
</dbReference>